<dbReference type="GO" id="GO:0046872">
    <property type="term" value="F:metal ion binding"/>
    <property type="evidence" value="ECO:0007669"/>
    <property type="project" value="UniProtKB-KW"/>
</dbReference>
<dbReference type="GO" id="GO:0005634">
    <property type="term" value="C:nucleus"/>
    <property type="evidence" value="ECO:0007669"/>
    <property type="project" value="TreeGrafter"/>
</dbReference>
<evidence type="ECO:0000313" key="5">
    <source>
        <dbReference type="RefSeq" id="XP_029654771.1"/>
    </source>
</evidence>
<dbReference type="KEGG" id="osn:115228295"/>
<evidence type="ECO:0000256" key="2">
    <source>
        <dbReference type="PROSITE-ProRule" id="PRU00285"/>
    </source>
</evidence>
<dbReference type="PIRSF" id="PIRSF036514">
    <property type="entry name" value="Sm_HSP_B1"/>
    <property type="match status" value="1"/>
</dbReference>
<dbReference type="InterPro" id="IPR055269">
    <property type="entry name" value="Alpha-crystallin/HSP_16"/>
</dbReference>
<evidence type="ECO:0000256" key="1">
    <source>
        <dbReference type="PIRNR" id="PIRNR036514"/>
    </source>
</evidence>
<dbReference type="PANTHER" id="PTHR45640">
    <property type="entry name" value="HEAT SHOCK PROTEIN HSP-12.2-RELATED"/>
    <property type="match status" value="1"/>
</dbReference>
<organism evidence="4 5">
    <name type="scientific">Octopus sinensis</name>
    <name type="common">East Asian common octopus</name>
    <dbReference type="NCBI Taxonomy" id="2607531"/>
    <lineage>
        <taxon>Eukaryota</taxon>
        <taxon>Metazoa</taxon>
        <taxon>Spiralia</taxon>
        <taxon>Lophotrochozoa</taxon>
        <taxon>Mollusca</taxon>
        <taxon>Cephalopoda</taxon>
        <taxon>Coleoidea</taxon>
        <taxon>Octopodiformes</taxon>
        <taxon>Octopoda</taxon>
        <taxon>Incirrata</taxon>
        <taxon>Octopodidae</taxon>
        <taxon>Octopus</taxon>
    </lineage>
</organism>
<evidence type="ECO:0000256" key="3">
    <source>
        <dbReference type="RuleBase" id="RU003616"/>
    </source>
</evidence>
<dbReference type="Gene3D" id="2.60.40.790">
    <property type="match status" value="1"/>
</dbReference>
<reference evidence="5" key="1">
    <citation type="submission" date="2025-08" db="UniProtKB">
        <authorList>
            <consortium name="RefSeq"/>
        </authorList>
    </citation>
    <scope>IDENTIFICATION</scope>
</reference>
<dbReference type="AlphaFoldDB" id="A0A6P7U1B3"/>
<dbReference type="GO" id="GO:0005737">
    <property type="term" value="C:cytoplasm"/>
    <property type="evidence" value="ECO:0007669"/>
    <property type="project" value="TreeGrafter"/>
</dbReference>
<dbReference type="GO" id="GO:0051082">
    <property type="term" value="F:unfolded protein binding"/>
    <property type="evidence" value="ECO:0007669"/>
    <property type="project" value="TreeGrafter"/>
</dbReference>
<dbReference type="Proteomes" id="UP000515154">
    <property type="component" value="Unplaced"/>
</dbReference>
<name>A0A6P7U1B3_9MOLL</name>
<dbReference type="PRINTS" id="PR00299">
    <property type="entry name" value="ACRYSTALLIN"/>
</dbReference>
<dbReference type="PANTHER" id="PTHR45640:SF13">
    <property type="entry name" value="HEAT SHOCK PROTEIN 22-RELATED"/>
    <property type="match status" value="1"/>
</dbReference>
<dbReference type="InterPro" id="IPR008978">
    <property type="entry name" value="HSP20-like_chaperone"/>
</dbReference>
<proteinExistence type="inferred from homology"/>
<dbReference type="GO" id="GO:0042026">
    <property type="term" value="P:protein refolding"/>
    <property type="evidence" value="ECO:0007669"/>
    <property type="project" value="TreeGrafter"/>
</dbReference>
<protein>
    <submittedName>
        <fullName evidence="5">Alpha-crystallin A chain isoform X1</fullName>
    </submittedName>
</protein>
<sequence length="190" mass="21993">MASPHYPYSRSLTPLYNRMPSWSIWEDPWTDMPPFSRLSDQNFGISPMMDDFFSHWQNWRRSNMHSGFHHSMPVAQQHSAVSTGFSEVSNDEKEFKVRLDVSHFNPDEITLKVIDNRIVIHAKHEEKQDEHGYIQREFKRQYLLPRECDAANVTSMLASDGVLTIRASKLALNSGERVIPITQETSSANL</sequence>
<keyword evidence="4" id="KW-1185">Reference proteome</keyword>
<dbReference type="RefSeq" id="XP_029654771.1">
    <property type="nucleotide sequence ID" value="XM_029798911.2"/>
</dbReference>
<evidence type="ECO:0000313" key="4">
    <source>
        <dbReference type="Proteomes" id="UP000515154"/>
    </source>
</evidence>
<dbReference type="Pfam" id="PF00011">
    <property type="entry name" value="HSP20"/>
    <property type="match status" value="1"/>
</dbReference>
<dbReference type="SUPFAM" id="SSF49764">
    <property type="entry name" value="HSP20-like chaperones"/>
    <property type="match status" value="1"/>
</dbReference>
<accession>A0A6P7U1B3</accession>
<dbReference type="PROSITE" id="PS01031">
    <property type="entry name" value="SHSP"/>
    <property type="match status" value="1"/>
</dbReference>
<comment type="similarity">
    <text evidence="1 2 3">Belongs to the small heat shock protein (HSP20) family.</text>
</comment>
<gene>
    <name evidence="5" type="primary">LOC115228295</name>
</gene>
<dbReference type="InterPro" id="IPR002068">
    <property type="entry name" value="A-crystallin/Hsp20_dom"/>
</dbReference>
<dbReference type="InterPro" id="IPR001436">
    <property type="entry name" value="Alpha-crystallin/sHSP_animal"/>
</dbReference>
<dbReference type="CDD" id="cd06526">
    <property type="entry name" value="metazoan_ACD"/>
    <property type="match status" value="1"/>
</dbReference>
<dbReference type="GO" id="GO:0009408">
    <property type="term" value="P:response to heat"/>
    <property type="evidence" value="ECO:0007669"/>
    <property type="project" value="TreeGrafter"/>
</dbReference>